<keyword evidence="3" id="KW-1185">Reference proteome</keyword>
<evidence type="ECO:0000313" key="3">
    <source>
        <dbReference type="Proteomes" id="UP000070544"/>
    </source>
</evidence>
<gene>
    <name evidence="2" type="ORF">M427DRAFT_453639</name>
</gene>
<protein>
    <submittedName>
        <fullName evidence="2">Uncharacterized protein</fullName>
    </submittedName>
</protein>
<feature type="signal peptide" evidence="1">
    <location>
        <begin position="1"/>
        <end position="34"/>
    </location>
</feature>
<dbReference type="EMBL" id="KQ965738">
    <property type="protein sequence ID" value="KXS19579.1"/>
    <property type="molecule type" value="Genomic_DNA"/>
</dbReference>
<organism evidence="2 3">
    <name type="scientific">Gonapodya prolifera (strain JEL478)</name>
    <name type="common">Monoblepharis prolifera</name>
    <dbReference type="NCBI Taxonomy" id="1344416"/>
    <lineage>
        <taxon>Eukaryota</taxon>
        <taxon>Fungi</taxon>
        <taxon>Fungi incertae sedis</taxon>
        <taxon>Chytridiomycota</taxon>
        <taxon>Chytridiomycota incertae sedis</taxon>
        <taxon>Monoblepharidomycetes</taxon>
        <taxon>Monoblepharidales</taxon>
        <taxon>Gonapodyaceae</taxon>
        <taxon>Gonapodya</taxon>
    </lineage>
</organism>
<sequence>MCISPHSGNTTSNFPMRNLLSLLVLAICICVAASVSIEKRGANDGALRPLDAQDRDVCRTPNEKGSNVDFPCGWTYRGDLGKQSHRCPSRVPCLAELSTEALGVEAGLGVWRKLDFFCGFRRGLIDRQQSSGAYHPPSVSLYRYEEKYYNVLPIDVYHAQ</sequence>
<proteinExistence type="predicted"/>
<evidence type="ECO:0000313" key="2">
    <source>
        <dbReference type="EMBL" id="KXS19579.1"/>
    </source>
</evidence>
<reference evidence="2 3" key="1">
    <citation type="journal article" date="2015" name="Genome Biol. Evol.">
        <title>Phylogenomic analyses indicate that early fungi evolved digesting cell walls of algal ancestors of land plants.</title>
        <authorList>
            <person name="Chang Y."/>
            <person name="Wang S."/>
            <person name="Sekimoto S."/>
            <person name="Aerts A.L."/>
            <person name="Choi C."/>
            <person name="Clum A."/>
            <person name="LaButti K.M."/>
            <person name="Lindquist E.A."/>
            <person name="Yee Ngan C."/>
            <person name="Ohm R.A."/>
            <person name="Salamov A.A."/>
            <person name="Grigoriev I.V."/>
            <person name="Spatafora J.W."/>
            <person name="Berbee M.L."/>
        </authorList>
    </citation>
    <scope>NUCLEOTIDE SEQUENCE [LARGE SCALE GENOMIC DNA]</scope>
    <source>
        <strain evidence="2 3">JEL478</strain>
    </source>
</reference>
<accession>A0A139ASA7</accession>
<name>A0A139ASA7_GONPJ</name>
<keyword evidence="1" id="KW-0732">Signal</keyword>
<dbReference type="AlphaFoldDB" id="A0A139ASA7"/>
<evidence type="ECO:0000256" key="1">
    <source>
        <dbReference type="SAM" id="SignalP"/>
    </source>
</evidence>
<dbReference type="Proteomes" id="UP000070544">
    <property type="component" value="Unassembled WGS sequence"/>
</dbReference>
<feature type="chain" id="PRO_5007296392" evidence="1">
    <location>
        <begin position="35"/>
        <end position="160"/>
    </location>
</feature>